<proteinExistence type="predicted"/>
<dbReference type="RefSeq" id="WP_100254812.1">
    <property type="nucleotide sequence ID" value="NZ_CP024870.1"/>
</dbReference>
<evidence type="ECO:0000313" key="1">
    <source>
        <dbReference type="EMBL" id="ATX71272.1"/>
    </source>
</evidence>
<protein>
    <submittedName>
        <fullName evidence="1">Uncharacterized protein</fullName>
    </submittedName>
</protein>
<dbReference type="AlphaFoldDB" id="A0A2K8KJ48"/>
<sequence length="396" mass="47615">MQKKLDSKLVTGEVQQIKQQLELVQLNPQLKKVIDKNVFLIQSELKDVVTIKKTGSYATNCIYNFDEKIEVDLLALKYVNRQMYAIYNEEIQNKDHFSDCWVCEINELIYQRLVHKTRNNPNVNVEWNTTKIKISKDGFLEFSDAVKVNFYKQEQVVFTMIIRTGLIHAKYMPVICDKKRYLRSSALEFVENYKLVNKLLVKKLDILFLHIKKQFHQTSTRKEKLMMKVFVISDVQEQLTRNRFLKEWITRVYYYVFPNQKLVDNLFDSKHIYYKKQKPLEEIYRSVKLKNLNWVFNRTFPSVRIFLESYLDKVKNWVKEKKYTQGFVPVWYDSITYLQNKIGSSSFTKKREQKKFENLNVGFITKNIYPSDKNIGVFLILLTYYHFPINYFRRGK</sequence>
<organism evidence="1 2">
    <name type="scientific">Spiroplasma clarkii</name>
    <dbReference type="NCBI Taxonomy" id="2139"/>
    <lineage>
        <taxon>Bacteria</taxon>
        <taxon>Bacillati</taxon>
        <taxon>Mycoplasmatota</taxon>
        <taxon>Mollicutes</taxon>
        <taxon>Entomoplasmatales</taxon>
        <taxon>Spiroplasmataceae</taxon>
        <taxon>Spiroplasma</taxon>
    </lineage>
</organism>
<dbReference type="EMBL" id="CP024870">
    <property type="protein sequence ID" value="ATX71272.1"/>
    <property type="molecule type" value="Genomic_DNA"/>
</dbReference>
<accession>A0A2K8KJ48</accession>
<gene>
    <name evidence="1" type="ORF">SCLAR_v1c09700</name>
</gene>
<reference evidence="1 2" key="1">
    <citation type="submission" date="2017-11" db="EMBL/GenBank/DDBJ databases">
        <title>Complete genome sequence of Spiroplasma clarkii CN-5 (DSM 19994).</title>
        <authorList>
            <person name="Tsai Y.-M."/>
            <person name="Chang A."/>
            <person name="Lo W.-S."/>
            <person name="Kuo C.-H."/>
        </authorList>
    </citation>
    <scope>NUCLEOTIDE SEQUENCE [LARGE SCALE GENOMIC DNA]</scope>
    <source>
        <strain evidence="1 2">CN-5</strain>
    </source>
</reference>
<dbReference type="Proteomes" id="UP000231179">
    <property type="component" value="Chromosome"/>
</dbReference>
<keyword evidence="2" id="KW-1185">Reference proteome</keyword>
<name>A0A2K8KJ48_9MOLU</name>
<evidence type="ECO:0000313" key="2">
    <source>
        <dbReference type="Proteomes" id="UP000231179"/>
    </source>
</evidence>